<evidence type="ECO:0000256" key="1">
    <source>
        <dbReference type="ARBA" id="ARBA00004167"/>
    </source>
</evidence>
<keyword evidence="4 6" id="KW-0808">Transferase</keyword>
<dbReference type="PANTHER" id="PTHR47024">
    <property type="entry name" value="BIOFILM ABSENT ON HEAD (AFTER YERSINIA EXPOSURE)-RELATED"/>
    <property type="match status" value="1"/>
</dbReference>
<sequence length="297" mass="34206">MGYGFSTCHEEYTKSKEPVLILNDDKHSLSIPGKTGTIHNECPWNFAKGCSWNAIYVAFEIPEYIVNGIDNVTLINTFTNKKVHVKVKKQVNGDKENNNDFTICVPPMYWYENILQLFIFHEYWLSNGATNIVYYYHSTSSDVMKLLKYYKNLKLATLIPYKSLPKSDQVDPNKSVYRYGHTSGINDCLQRFNSKYVSILDVDEFIYVFGNNDIPNKVYNFINNVFSSHNQYSAISFAHHGYDINNEVFDGTFDFLKNISIYSRGGPPKFVVRQKRILVVTSHIIAKPSSFVKKTVS</sequence>
<evidence type="ECO:0000256" key="2">
    <source>
        <dbReference type="ARBA" id="ARBA00007647"/>
    </source>
</evidence>
<keyword evidence="3 6" id="KW-0328">Glycosyltransferase</keyword>
<comment type="similarity">
    <text evidence="2 6">Belongs to the glycosyltransferase 92 family.</text>
</comment>
<evidence type="ECO:0000313" key="7">
    <source>
        <dbReference type="Proteomes" id="UP000038045"/>
    </source>
</evidence>
<evidence type="ECO:0000313" key="8">
    <source>
        <dbReference type="WBParaSite" id="PTRK_0000172800.1"/>
    </source>
</evidence>
<name>A0A0N4Z410_PARTI</name>
<accession>A0A0N4Z410</accession>
<organism evidence="7 8">
    <name type="scientific">Parastrongyloides trichosuri</name>
    <name type="common">Possum-specific nematode worm</name>
    <dbReference type="NCBI Taxonomy" id="131310"/>
    <lineage>
        <taxon>Eukaryota</taxon>
        <taxon>Metazoa</taxon>
        <taxon>Ecdysozoa</taxon>
        <taxon>Nematoda</taxon>
        <taxon>Chromadorea</taxon>
        <taxon>Rhabditida</taxon>
        <taxon>Tylenchina</taxon>
        <taxon>Panagrolaimomorpha</taxon>
        <taxon>Strongyloidoidea</taxon>
        <taxon>Strongyloididae</taxon>
        <taxon>Parastrongyloides</taxon>
    </lineage>
</organism>
<protein>
    <recommendedName>
        <fullName evidence="6">Glycosyltransferase family 92 protein</fullName>
        <ecNumber evidence="6">2.4.1.-</ecNumber>
    </recommendedName>
</protein>
<evidence type="ECO:0000256" key="6">
    <source>
        <dbReference type="RuleBase" id="RU366017"/>
    </source>
</evidence>
<dbReference type="GO" id="GO:0016757">
    <property type="term" value="F:glycosyltransferase activity"/>
    <property type="evidence" value="ECO:0007669"/>
    <property type="project" value="UniProtKB-UniRule"/>
</dbReference>
<comment type="subcellular location">
    <subcellularLocation>
        <location evidence="1">Membrane</location>
        <topology evidence="1">Single-pass membrane protein</topology>
    </subcellularLocation>
</comment>
<evidence type="ECO:0000256" key="5">
    <source>
        <dbReference type="ARBA" id="ARBA00023136"/>
    </source>
</evidence>
<evidence type="ECO:0000256" key="4">
    <source>
        <dbReference type="ARBA" id="ARBA00022679"/>
    </source>
</evidence>
<dbReference type="EC" id="2.4.1.-" evidence="6"/>
<reference evidence="8" key="1">
    <citation type="submission" date="2017-02" db="UniProtKB">
        <authorList>
            <consortium name="WormBaseParasite"/>
        </authorList>
    </citation>
    <scope>IDENTIFICATION</scope>
</reference>
<evidence type="ECO:0000256" key="3">
    <source>
        <dbReference type="ARBA" id="ARBA00022676"/>
    </source>
</evidence>
<dbReference type="GO" id="GO:0016020">
    <property type="term" value="C:membrane"/>
    <property type="evidence" value="ECO:0007669"/>
    <property type="project" value="UniProtKB-SubCell"/>
</dbReference>
<dbReference type="WBParaSite" id="PTRK_0000172800.1">
    <property type="protein sequence ID" value="PTRK_0000172800.1"/>
    <property type="gene ID" value="PTRK_0000172800"/>
</dbReference>
<dbReference type="PANTHER" id="PTHR47024:SF1">
    <property type="entry name" value="GLYCOSYLTRANSFERASE FAMILY 92 PROTEIN"/>
    <property type="match status" value="1"/>
</dbReference>
<dbReference type="Proteomes" id="UP000038045">
    <property type="component" value="Unplaced"/>
</dbReference>
<proteinExistence type="inferred from homology"/>
<dbReference type="InterPro" id="IPR008166">
    <property type="entry name" value="Glyco_transf_92"/>
</dbReference>
<keyword evidence="5" id="KW-0472">Membrane</keyword>
<keyword evidence="7" id="KW-1185">Reference proteome</keyword>
<dbReference type="Pfam" id="PF01697">
    <property type="entry name" value="Glyco_transf_92"/>
    <property type="match status" value="1"/>
</dbReference>
<dbReference type="AlphaFoldDB" id="A0A0N4Z410"/>